<dbReference type="PROSITE" id="PS50017">
    <property type="entry name" value="DEATH_DOMAIN"/>
    <property type="match status" value="1"/>
</dbReference>
<proteinExistence type="predicted"/>
<comment type="caution">
    <text evidence="3">The sequence shown here is derived from an EMBL/GenBank/DDBJ whole genome shotgun (WGS) entry which is preliminary data.</text>
</comment>
<dbReference type="InterPro" id="IPR037939">
    <property type="entry name" value="CRADD"/>
</dbReference>
<dbReference type="AlphaFoldDB" id="A0A9Q1CKR7"/>
<dbReference type="GO" id="GO:0007165">
    <property type="term" value="P:signal transduction"/>
    <property type="evidence" value="ECO:0007669"/>
    <property type="project" value="InterPro"/>
</dbReference>
<dbReference type="GO" id="GO:0042981">
    <property type="term" value="P:regulation of apoptotic process"/>
    <property type="evidence" value="ECO:0007669"/>
    <property type="project" value="InterPro"/>
</dbReference>
<keyword evidence="4" id="KW-1185">Reference proteome</keyword>
<feature type="domain" description="CARD" evidence="2">
    <location>
        <begin position="3"/>
        <end position="91"/>
    </location>
</feature>
<dbReference type="Proteomes" id="UP001152320">
    <property type="component" value="Chromosome 2"/>
</dbReference>
<feature type="domain" description="Death" evidence="1">
    <location>
        <begin position="120"/>
        <end position="188"/>
    </location>
</feature>
<dbReference type="InterPro" id="IPR001315">
    <property type="entry name" value="CARD"/>
</dbReference>
<organism evidence="3 4">
    <name type="scientific">Holothuria leucospilota</name>
    <name type="common">Black long sea cucumber</name>
    <name type="synonym">Mertensiothuria leucospilota</name>
    <dbReference type="NCBI Taxonomy" id="206669"/>
    <lineage>
        <taxon>Eukaryota</taxon>
        <taxon>Metazoa</taxon>
        <taxon>Echinodermata</taxon>
        <taxon>Eleutherozoa</taxon>
        <taxon>Echinozoa</taxon>
        <taxon>Holothuroidea</taxon>
        <taxon>Aspidochirotacea</taxon>
        <taxon>Aspidochirotida</taxon>
        <taxon>Holothuriidae</taxon>
        <taxon>Holothuria</taxon>
    </lineage>
</organism>
<dbReference type="Pfam" id="PF00619">
    <property type="entry name" value="CARD"/>
    <property type="match status" value="1"/>
</dbReference>
<dbReference type="GO" id="GO:0002020">
    <property type="term" value="F:protease binding"/>
    <property type="evidence" value="ECO:0007669"/>
    <property type="project" value="InterPro"/>
</dbReference>
<dbReference type="InterPro" id="IPR011029">
    <property type="entry name" value="DEATH-like_dom_sf"/>
</dbReference>
<protein>
    <submittedName>
        <fullName evidence="3">Death domain-containing protein CRADD</fullName>
    </submittedName>
</protein>
<accession>A0A9Q1CKR7</accession>
<evidence type="ECO:0000313" key="4">
    <source>
        <dbReference type="Proteomes" id="UP001152320"/>
    </source>
</evidence>
<dbReference type="SUPFAM" id="SSF47986">
    <property type="entry name" value="DEATH domain"/>
    <property type="match status" value="2"/>
</dbReference>
<dbReference type="InterPro" id="IPR000488">
    <property type="entry name" value="Death_dom"/>
</dbReference>
<name>A0A9Q1CKR7_HOLLE</name>
<dbReference type="PANTHER" id="PTHR15034">
    <property type="entry name" value="DEATH DOMAIN-CONTAINING PROTEIN CRADD"/>
    <property type="match status" value="1"/>
</dbReference>
<dbReference type="GO" id="GO:0070513">
    <property type="term" value="F:death domain binding"/>
    <property type="evidence" value="ECO:0007669"/>
    <property type="project" value="InterPro"/>
</dbReference>
<gene>
    <name evidence="3" type="ORF">HOLleu_05470</name>
</gene>
<dbReference type="Gene3D" id="1.10.533.10">
    <property type="entry name" value="Death Domain, Fas"/>
    <property type="match status" value="2"/>
</dbReference>
<evidence type="ECO:0000259" key="1">
    <source>
        <dbReference type="PROSITE" id="PS50017"/>
    </source>
</evidence>
<dbReference type="Pfam" id="PF00531">
    <property type="entry name" value="Death"/>
    <property type="match status" value="1"/>
</dbReference>
<evidence type="ECO:0000313" key="3">
    <source>
        <dbReference type="EMBL" id="KAJ8046705.1"/>
    </source>
</evidence>
<sequence>MSMSQVHRKALDRSLVELCRDLHVDDILIHLISKDVLTDEDQERLEIGTRTEKVKKLVNILKRKRDETFDKFVESLEETQDFLAESLRSHKSDVEEQLAAGGDRSSIPDERINQPEALVTDQDLNKIAGEIGPEWKKVGLSLGLSKTQLFQCEADNPNAVHDKIFAMLHKWKRKEQHNATRSVLINKLAATDSVDPSAFEFMLKT</sequence>
<dbReference type="PANTHER" id="PTHR15034:SF5">
    <property type="entry name" value="DEATH DOMAIN-CONTAINING PROTEIN CRADD"/>
    <property type="match status" value="1"/>
</dbReference>
<dbReference type="EMBL" id="JAIZAY010000002">
    <property type="protein sequence ID" value="KAJ8046705.1"/>
    <property type="molecule type" value="Genomic_DNA"/>
</dbReference>
<reference evidence="3" key="1">
    <citation type="submission" date="2021-10" db="EMBL/GenBank/DDBJ databases">
        <title>Tropical sea cucumber genome reveals ecological adaptation and Cuvierian tubules defense mechanism.</title>
        <authorList>
            <person name="Chen T."/>
        </authorList>
    </citation>
    <scope>NUCLEOTIDE SEQUENCE</scope>
    <source>
        <strain evidence="3">Nanhai2018</strain>
        <tissue evidence="3">Muscle</tissue>
    </source>
</reference>
<dbReference type="PROSITE" id="PS50209">
    <property type="entry name" value="CARD"/>
    <property type="match status" value="1"/>
</dbReference>
<evidence type="ECO:0000259" key="2">
    <source>
        <dbReference type="PROSITE" id="PS50209"/>
    </source>
</evidence>
<dbReference type="SMART" id="SM00114">
    <property type="entry name" value="CARD"/>
    <property type="match status" value="1"/>
</dbReference>
<dbReference type="OrthoDB" id="10031931at2759"/>
<dbReference type="CDD" id="cd01671">
    <property type="entry name" value="CARD"/>
    <property type="match status" value="1"/>
</dbReference>